<dbReference type="EnsemblPlants" id="MELO3C011624.2.1">
    <property type="protein sequence ID" value="MELO3C011624.2.1"/>
    <property type="gene ID" value="MELO3C011624.2"/>
</dbReference>
<feature type="compositionally biased region" description="Low complexity" evidence="1">
    <location>
        <begin position="73"/>
        <end position="93"/>
    </location>
</feature>
<evidence type="ECO:0000313" key="2">
    <source>
        <dbReference type="EnsemblPlants" id="MELO3C011624.2.1"/>
    </source>
</evidence>
<sequence>MDSSPPKNTLPALGRCYKSIPLRRPFKQVCRLINIDEPNLTSPSASPIQSLHTSTLSCYTPLITIKIEMSDASPPQFSQPSTSSSISDSNSSNGDDSMVLFKLLNHFKKGDQSGQSSILATAAKGMTSSVPTSPTPLVRHTSSGVTNLTTDR</sequence>
<evidence type="ECO:0000256" key="1">
    <source>
        <dbReference type="SAM" id="MobiDB-lite"/>
    </source>
</evidence>
<feature type="compositionally biased region" description="Polar residues" evidence="1">
    <location>
        <begin position="140"/>
        <end position="152"/>
    </location>
</feature>
<dbReference type="Gramene" id="MELO3C011624.2.1">
    <property type="protein sequence ID" value="MELO3C011624.2.1"/>
    <property type="gene ID" value="MELO3C011624.2"/>
</dbReference>
<name>A0A9I9D1X4_CUCME</name>
<accession>A0A9I9D1X4</accession>
<reference evidence="2" key="1">
    <citation type="submission" date="2023-03" db="UniProtKB">
        <authorList>
            <consortium name="EnsemblPlants"/>
        </authorList>
    </citation>
    <scope>IDENTIFICATION</scope>
</reference>
<feature type="region of interest" description="Disordered" evidence="1">
    <location>
        <begin position="70"/>
        <end position="93"/>
    </location>
</feature>
<feature type="region of interest" description="Disordered" evidence="1">
    <location>
        <begin position="110"/>
        <end position="152"/>
    </location>
</feature>
<protein>
    <recommendedName>
        <fullName evidence="3">Flocculation protein FLO11-like</fullName>
    </recommendedName>
</protein>
<proteinExistence type="predicted"/>
<evidence type="ECO:0008006" key="3">
    <source>
        <dbReference type="Google" id="ProtNLM"/>
    </source>
</evidence>
<organism evidence="2">
    <name type="scientific">Cucumis melo</name>
    <name type="common">Muskmelon</name>
    <dbReference type="NCBI Taxonomy" id="3656"/>
    <lineage>
        <taxon>Eukaryota</taxon>
        <taxon>Viridiplantae</taxon>
        <taxon>Streptophyta</taxon>
        <taxon>Embryophyta</taxon>
        <taxon>Tracheophyta</taxon>
        <taxon>Spermatophyta</taxon>
        <taxon>Magnoliopsida</taxon>
        <taxon>eudicotyledons</taxon>
        <taxon>Gunneridae</taxon>
        <taxon>Pentapetalae</taxon>
        <taxon>rosids</taxon>
        <taxon>fabids</taxon>
        <taxon>Cucurbitales</taxon>
        <taxon>Cucurbitaceae</taxon>
        <taxon>Benincaseae</taxon>
        <taxon>Cucumis</taxon>
    </lineage>
</organism>
<dbReference type="AlphaFoldDB" id="A0A9I9D1X4"/>